<keyword evidence="5 18" id="KW-0489">Methyltransferase</keyword>
<comment type="subcellular location">
    <subcellularLocation>
        <location evidence="1">Cell inner membrane</location>
        <topology evidence="1">Multi-pass membrane protein</topology>
    </subcellularLocation>
    <subcellularLocation>
        <location evidence="18">Cell membrane</location>
        <topology evidence="18">Multi-pass membrane protein</topology>
    </subcellularLocation>
</comment>
<protein>
    <recommendedName>
        <fullName evidence="16 18">Prepilin leader peptidase/N-methyltransferase</fullName>
        <ecNumber evidence="18">2.1.1.-</ecNumber>
        <ecNumber evidence="15 18">3.4.23.43</ecNumber>
    </recommendedName>
</protein>
<keyword evidence="6 18" id="KW-0645">Protease</keyword>
<keyword evidence="4" id="KW-0997">Cell inner membrane</keyword>
<evidence type="ECO:0000256" key="3">
    <source>
        <dbReference type="ARBA" id="ARBA00022475"/>
    </source>
</evidence>
<evidence type="ECO:0000256" key="11">
    <source>
        <dbReference type="ARBA" id="ARBA00022989"/>
    </source>
</evidence>
<evidence type="ECO:0000256" key="9">
    <source>
        <dbReference type="ARBA" id="ARBA00022692"/>
    </source>
</evidence>
<dbReference type="AlphaFoldDB" id="A0A1H2PRM2"/>
<dbReference type="GO" id="GO:0008168">
    <property type="term" value="F:methyltransferase activity"/>
    <property type="evidence" value="ECO:0007669"/>
    <property type="project" value="UniProtKB-KW"/>
</dbReference>
<feature type="compositionally biased region" description="Basic and acidic residues" evidence="19">
    <location>
        <begin position="130"/>
        <end position="140"/>
    </location>
</feature>
<comment type="catalytic activity">
    <reaction evidence="14 18">
        <text>Typically cleaves a -Gly-|-Phe- bond to release an N-terminal, basic peptide of 5-8 residues from type IV prepilin, and then N-methylates the new N-terminal amino group, the methyl donor being S-adenosyl-L-methionine.</text>
        <dbReference type="EC" id="3.4.23.43"/>
    </reaction>
</comment>
<feature type="transmembrane region" description="Helical" evidence="20">
    <location>
        <begin position="340"/>
        <end position="360"/>
    </location>
</feature>
<dbReference type="InterPro" id="IPR050882">
    <property type="entry name" value="Prepilin_peptidase/N-MTase"/>
</dbReference>
<evidence type="ECO:0000256" key="17">
    <source>
        <dbReference type="RuleBase" id="RU003793"/>
    </source>
</evidence>
<comment type="function">
    <text evidence="18">Plays an essential role in type IV pili and type II pseudopili formation by proteolytically removing the leader sequence from substrate proteins and subsequently monomethylating the alpha-amino group of the newly exposed N-terminal phenylalanine.</text>
</comment>
<evidence type="ECO:0000259" key="21">
    <source>
        <dbReference type="Pfam" id="PF01478"/>
    </source>
</evidence>
<evidence type="ECO:0000256" key="18">
    <source>
        <dbReference type="RuleBase" id="RU003794"/>
    </source>
</evidence>
<evidence type="ECO:0000313" key="24">
    <source>
        <dbReference type="Proteomes" id="UP000243719"/>
    </source>
</evidence>
<keyword evidence="10 18" id="KW-0378">Hydrolase</keyword>
<comment type="similarity">
    <text evidence="2 17">Belongs to the peptidase A24 family.</text>
</comment>
<evidence type="ECO:0000256" key="12">
    <source>
        <dbReference type="ARBA" id="ARBA00023136"/>
    </source>
</evidence>
<keyword evidence="9 18" id="KW-0812">Transmembrane</keyword>
<keyword evidence="24" id="KW-1185">Reference proteome</keyword>
<dbReference type="Proteomes" id="UP000243719">
    <property type="component" value="Unassembled WGS sequence"/>
</dbReference>
<dbReference type="Gene3D" id="1.20.120.1220">
    <property type="match status" value="1"/>
</dbReference>
<organism evidence="23 24">
    <name type="scientific">Chitinasiproducens palmae</name>
    <dbReference type="NCBI Taxonomy" id="1770053"/>
    <lineage>
        <taxon>Bacteria</taxon>
        <taxon>Pseudomonadati</taxon>
        <taxon>Pseudomonadota</taxon>
        <taxon>Betaproteobacteria</taxon>
        <taxon>Burkholderiales</taxon>
        <taxon>Burkholderiaceae</taxon>
        <taxon>Chitinasiproducens</taxon>
    </lineage>
</organism>
<dbReference type="EMBL" id="FNLO01000008">
    <property type="protein sequence ID" value="SDV49572.1"/>
    <property type="molecule type" value="Genomic_DNA"/>
</dbReference>
<dbReference type="Pfam" id="PF06750">
    <property type="entry name" value="A24_N_bact"/>
    <property type="match status" value="1"/>
</dbReference>
<evidence type="ECO:0000256" key="8">
    <source>
        <dbReference type="ARBA" id="ARBA00022691"/>
    </source>
</evidence>
<evidence type="ECO:0000256" key="10">
    <source>
        <dbReference type="ARBA" id="ARBA00022801"/>
    </source>
</evidence>
<evidence type="ECO:0000256" key="14">
    <source>
        <dbReference type="ARBA" id="ARBA00050401"/>
    </source>
</evidence>
<feature type="transmembrane region" description="Helical" evidence="20">
    <location>
        <begin position="236"/>
        <end position="253"/>
    </location>
</feature>
<dbReference type="Pfam" id="PF01478">
    <property type="entry name" value="Peptidase_A24"/>
    <property type="match status" value="1"/>
</dbReference>
<keyword evidence="7 18" id="KW-0808">Transferase</keyword>
<keyword evidence="3" id="KW-1003">Cell membrane</keyword>
<feature type="transmembrane region" description="Helical" evidence="20">
    <location>
        <begin position="265"/>
        <end position="286"/>
    </location>
</feature>
<evidence type="ECO:0000259" key="22">
    <source>
        <dbReference type="Pfam" id="PF06750"/>
    </source>
</evidence>
<evidence type="ECO:0000256" key="20">
    <source>
        <dbReference type="SAM" id="Phobius"/>
    </source>
</evidence>
<name>A0A1H2PRM2_9BURK</name>
<feature type="transmembrane region" description="Helical" evidence="20">
    <location>
        <begin position="306"/>
        <end position="333"/>
    </location>
</feature>
<dbReference type="RefSeq" id="WP_091909791.1">
    <property type="nucleotide sequence ID" value="NZ_FNLO01000008.1"/>
</dbReference>
<evidence type="ECO:0000256" key="15">
    <source>
        <dbReference type="ARBA" id="ARBA00067082"/>
    </source>
</evidence>
<dbReference type="GO" id="GO:0004190">
    <property type="term" value="F:aspartic-type endopeptidase activity"/>
    <property type="evidence" value="ECO:0007669"/>
    <property type="project" value="UniProtKB-EC"/>
</dbReference>
<evidence type="ECO:0000256" key="1">
    <source>
        <dbReference type="ARBA" id="ARBA00004429"/>
    </source>
</evidence>
<keyword evidence="13 18" id="KW-0511">Multifunctional enzyme</keyword>
<keyword evidence="8" id="KW-0949">S-adenosyl-L-methionine</keyword>
<dbReference type="PANTHER" id="PTHR30487">
    <property type="entry name" value="TYPE 4 PREPILIN-LIKE PROTEINS LEADER PEPTIDE-PROCESSING ENZYME"/>
    <property type="match status" value="1"/>
</dbReference>
<dbReference type="EC" id="3.4.23.43" evidence="15 18"/>
<feature type="transmembrane region" description="Helical" evidence="20">
    <location>
        <begin position="209"/>
        <end position="230"/>
    </location>
</feature>
<evidence type="ECO:0000256" key="16">
    <source>
        <dbReference type="ARBA" id="ARBA00071870"/>
    </source>
</evidence>
<evidence type="ECO:0000256" key="4">
    <source>
        <dbReference type="ARBA" id="ARBA00022519"/>
    </source>
</evidence>
<evidence type="ECO:0000256" key="13">
    <source>
        <dbReference type="ARBA" id="ARBA00023268"/>
    </source>
</evidence>
<feature type="transmembrane region" description="Helical" evidence="20">
    <location>
        <begin position="21"/>
        <end position="42"/>
    </location>
</feature>
<dbReference type="GO" id="GO:0032259">
    <property type="term" value="P:methylation"/>
    <property type="evidence" value="ECO:0007669"/>
    <property type="project" value="UniProtKB-KW"/>
</dbReference>
<keyword evidence="12 20" id="KW-0472">Membrane</keyword>
<dbReference type="FunFam" id="1.20.120.1220:FF:000001">
    <property type="entry name" value="Type 4 prepilin-like proteins leader peptide-processing enzyme"/>
    <property type="match status" value="1"/>
</dbReference>
<feature type="region of interest" description="Disordered" evidence="19">
    <location>
        <begin position="66"/>
        <end position="140"/>
    </location>
</feature>
<reference evidence="24" key="1">
    <citation type="submission" date="2016-09" db="EMBL/GenBank/DDBJ databases">
        <authorList>
            <person name="Varghese N."/>
            <person name="Submissions S."/>
        </authorList>
    </citation>
    <scope>NUCLEOTIDE SEQUENCE [LARGE SCALE GENOMIC DNA]</scope>
    <source>
        <strain evidence="24">JS23</strain>
    </source>
</reference>
<evidence type="ECO:0000256" key="7">
    <source>
        <dbReference type="ARBA" id="ARBA00022679"/>
    </source>
</evidence>
<dbReference type="EC" id="2.1.1.-" evidence="18"/>
<dbReference type="STRING" id="1770053.SAMN05216551_108201"/>
<dbReference type="InterPro" id="IPR014032">
    <property type="entry name" value="Peptidase_A24A_bac"/>
</dbReference>
<dbReference type="InterPro" id="IPR000045">
    <property type="entry name" value="Prepilin_IV_endopep_pep"/>
</dbReference>
<dbReference type="PRINTS" id="PR00864">
    <property type="entry name" value="PREPILNPTASE"/>
</dbReference>
<dbReference type="InterPro" id="IPR010627">
    <property type="entry name" value="Prepilin_pept_A24_N"/>
</dbReference>
<evidence type="ECO:0000256" key="6">
    <source>
        <dbReference type="ARBA" id="ARBA00022670"/>
    </source>
</evidence>
<dbReference type="GO" id="GO:0005886">
    <property type="term" value="C:plasma membrane"/>
    <property type="evidence" value="ECO:0007669"/>
    <property type="project" value="UniProtKB-SubCell"/>
</dbReference>
<evidence type="ECO:0000256" key="19">
    <source>
        <dbReference type="SAM" id="MobiDB-lite"/>
    </source>
</evidence>
<accession>A0A1H2PRM2</accession>
<evidence type="ECO:0000256" key="2">
    <source>
        <dbReference type="ARBA" id="ARBA00005801"/>
    </source>
</evidence>
<sequence length="364" mass="38831">MPYSVTQTASWGTPLMGLPPAFVYCMAALLGLVIGSFLNVVIHRLPTMLEADESDAMEPAVTTGLRDEVEPTYRAGMRDPAQAGSHDREETNNAGGHDGGLPGTALPTARCTASRTAPATDRPAQSPDRSQSDTERPSADGRHVRYDLCYPPSSCPHCGHRLRVYENIPVLSYLVLRGRCAACASRISPVYPCVEIAAALLAVWCASRFGVSVPAFAGFALGCVLLALAMIDVRHYLLPDSLTLPLLWAGLLVNTRAAFTDLTSAVIGAAAGYVSLWLVYWLFLLLRKKEGLGYGDFKMLAAIGAWFGWQCLPLVTLVAAVTGSIFGITLAVAGKRSRDAPIPFGTFLAVGAACQLFGWLPGFP</sequence>
<keyword evidence="11 20" id="KW-1133">Transmembrane helix</keyword>
<gene>
    <name evidence="23" type="ORF">SAMN05216551_108201</name>
</gene>
<feature type="domain" description="Prepilin type IV endopeptidase peptidase" evidence="21">
    <location>
        <begin position="220"/>
        <end position="328"/>
    </location>
</feature>
<dbReference type="PANTHER" id="PTHR30487:SF0">
    <property type="entry name" value="PREPILIN LEADER PEPTIDASE_N-METHYLTRANSFERASE-RELATED"/>
    <property type="match status" value="1"/>
</dbReference>
<evidence type="ECO:0000313" key="23">
    <source>
        <dbReference type="EMBL" id="SDV49572.1"/>
    </source>
</evidence>
<feature type="domain" description="Prepilin peptidase A24 N-terminal" evidence="22">
    <location>
        <begin position="29"/>
        <end position="209"/>
    </location>
</feature>
<dbReference type="GO" id="GO:0006465">
    <property type="term" value="P:signal peptide processing"/>
    <property type="evidence" value="ECO:0007669"/>
    <property type="project" value="TreeGrafter"/>
</dbReference>
<evidence type="ECO:0000256" key="5">
    <source>
        <dbReference type="ARBA" id="ARBA00022603"/>
    </source>
</evidence>
<proteinExistence type="inferred from homology"/>
<dbReference type="OrthoDB" id="9789291at2"/>